<dbReference type="GO" id="GO:0016787">
    <property type="term" value="F:hydrolase activity"/>
    <property type="evidence" value="ECO:0007669"/>
    <property type="project" value="UniProtKB-KW"/>
</dbReference>
<keyword evidence="2" id="KW-0479">Metal-binding</keyword>
<dbReference type="Gene3D" id="3.20.20.370">
    <property type="entry name" value="Glycoside hydrolase/deacetylase"/>
    <property type="match status" value="1"/>
</dbReference>
<evidence type="ECO:0000256" key="4">
    <source>
        <dbReference type="ARBA" id="ARBA00022842"/>
    </source>
</evidence>
<dbReference type="Proteomes" id="UP000222106">
    <property type="component" value="Unassembled WGS sequence"/>
</dbReference>
<keyword evidence="7" id="KW-1185">Reference proteome</keyword>
<keyword evidence="4" id="KW-0460">Magnesium</keyword>
<protein>
    <recommendedName>
        <fullName evidence="8">Glycoside hydrolase/deacetylase ChbG (UPF0249 family)</fullName>
    </recommendedName>
</protein>
<keyword evidence="3" id="KW-0378">Hydrolase</keyword>
<proteinExistence type="predicted"/>
<dbReference type="InterPro" id="IPR006879">
    <property type="entry name" value="YdjC-like"/>
</dbReference>
<accession>A0A2A9EK79</accession>
<evidence type="ECO:0000256" key="1">
    <source>
        <dbReference type="ARBA" id="ARBA00001946"/>
    </source>
</evidence>
<comment type="caution">
    <text evidence="6">The sequence shown here is derived from an EMBL/GenBank/DDBJ whole genome shotgun (WGS) entry which is preliminary data.</text>
</comment>
<dbReference type="RefSeq" id="WP_098482871.1">
    <property type="nucleotide sequence ID" value="NZ_PDJI01000004.1"/>
</dbReference>
<reference evidence="6 7" key="1">
    <citation type="submission" date="2017-10" db="EMBL/GenBank/DDBJ databases">
        <title>Sequencing the genomes of 1000 actinobacteria strains.</title>
        <authorList>
            <person name="Klenk H.-P."/>
        </authorList>
    </citation>
    <scope>NUCLEOTIDE SEQUENCE [LARGE SCALE GENOMIC DNA]</scope>
    <source>
        <strain evidence="6 7">DSM 21838</strain>
    </source>
</reference>
<evidence type="ECO:0000313" key="6">
    <source>
        <dbReference type="EMBL" id="PFG38640.1"/>
    </source>
</evidence>
<organism evidence="6 7">
    <name type="scientific">Georgenia soli</name>
    <dbReference type="NCBI Taxonomy" id="638953"/>
    <lineage>
        <taxon>Bacteria</taxon>
        <taxon>Bacillati</taxon>
        <taxon>Actinomycetota</taxon>
        <taxon>Actinomycetes</taxon>
        <taxon>Micrococcales</taxon>
        <taxon>Bogoriellaceae</taxon>
        <taxon>Georgenia</taxon>
    </lineage>
</organism>
<dbReference type="AlphaFoldDB" id="A0A2A9EK79"/>
<dbReference type="Pfam" id="PF04794">
    <property type="entry name" value="YdjC"/>
    <property type="match status" value="1"/>
</dbReference>
<gene>
    <name evidence="6" type="ORF">ATJ97_1126</name>
</gene>
<name>A0A2A9EK79_9MICO</name>
<sequence length="279" mass="30584">MTRQLVVTADDLGLGPATNEAIVDLMARGTVTSSTLMAVAPGARDAVERVHAAGVPDPRLHVTLTSPRELRPWRPLAADVPSLTDGHGLFHVDLASSQEGASPQDVGREMEAQLSWMTGARLRPDALDSHSGVLYSHRGGPLMDTALRFCAERSLGFRLPRRLPRLLDLTVRGRLRRRYDEAVAAAGAYGVRLPESIIGAWLPGRLLTSYAQLRWNVLSQLRSLPDGISELIVHPAPAAAAALLDRAEGRKRMWELRLLQDPLFLRTLRSEGVRLVPSW</sequence>
<comment type="cofactor">
    <cofactor evidence="1">
        <name>Mg(2+)</name>
        <dbReference type="ChEBI" id="CHEBI:18420"/>
    </cofactor>
</comment>
<keyword evidence="5" id="KW-0119">Carbohydrate metabolism</keyword>
<evidence type="ECO:0008006" key="8">
    <source>
        <dbReference type="Google" id="ProtNLM"/>
    </source>
</evidence>
<dbReference type="PANTHER" id="PTHR31609:SF1">
    <property type="entry name" value="CARBOHYDRATE DEACETYLASE"/>
    <property type="match status" value="1"/>
</dbReference>
<dbReference type="InterPro" id="IPR011330">
    <property type="entry name" value="Glyco_hydro/deAcase_b/a-brl"/>
</dbReference>
<evidence type="ECO:0000256" key="5">
    <source>
        <dbReference type="ARBA" id="ARBA00023277"/>
    </source>
</evidence>
<dbReference type="SUPFAM" id="SSF88713">
    <property type="entry name" value="Glycoside hydrolase/deacetylase"/>
    <property type="match status" value="1"/>
</dbReference>
<evidence type="ECO:0000313" key="7">
    <source>
        <dbReference type="Proteomes" id="UP000222106"/>
    </source>
</evidence>
<dbReference type="GO" id="GO:0019213">
    <property type="term" value="F:deacetylase activity"/>
    <property type="evidence" value="ECO:0007669"/>
    <property type="project" value="TreeGrafter"/>
</dbReference>
<dbReference type="PANTHER" id="PTHR31609">
    <property type="entry name" value="YDJC DEACETYLASE FAMILY MEMBER"/>
    <property type="match status" value="1"/>
</dbReference>
<dbReference type="GO" id="GO:0046872">
    <property type="term" value="F:metal ion binding"/>
    <property type="evidence" value="ECO:0007669"/>
    <property type="project" value="UniProtKB-KW"/>
</dbReference>
<dbReference type="OrthoDB" id="9774177at2"/>
<evidence type="ECO:0000256" key="2">
    <source>
        <dbReference type="ARBA" id="ARBA00022723"/>
    </source>
</evidence>
<dbReference type="EMBL" id="PDJI01000004">
    <property type="protein sequence ID" value="PFG38640.1"/>
    <property type="molecule type" value="Genomic_DNA"/>
</dbReference>
<evidence type="ECO:0000256" key="3">
    <source>
        <dbReference type="ARBA" id="ARBA00022801"/>
    </source>
</evidence>
<dbReference type="GO" id="GO:0005975">
    <property type="term" value="P:carbohydrate metabolic process"/>
    <property type="evidence" value="ECO:0007669"/>
    <property type="project" value="InterPro"/>
</dbReference>